<gene>
    <name evidence="6" type="ordered locus">Desac_1556</name>
</gene>
<dbReference type="Proteomes" id="UP000000483">
    <property type="component" value="Chromosome"/>
</dbReference>
<dbReference type="InterPro" id="IPR020561">
    <property type="entry name" value="PRibGlycinamid_synth_ATP-grasp"/>
</dbReference>
<dbReference type="EC" id="6.3.4.13" evidence="6"/>
<evidence type="ECO:0000313" key="6">
    <source>
        <dbReference type="EMBL" id="AEB09410.1"/>
    </source>
</evidence>
<dbReference type="GO" id="GO:0004637">
    <property type="term" value="F:phosphoribosylamine-glycine ligase activity"/>
    <property type="evidence" value="ECO:0007669"/>
    <property type="project" value="UniProtKB-EC"/>
</dbReference>
<dbReference type="PANTHER" id="PTHR43472:SF1">
    <property type="entry name" value="PHOSPHORIBOSYLAMINE--GLYCINE LIGASE, CHLOROPLASTIC"/>
    <property type="match status" value="1"/>
</dbReference>
<dbReference type="Pfam" id="PF01071">
    <property type="entry name" value="GARS_A"/>
    <property type="match status" value="1"/>
</dbReference>
<evidence type="ECO:0000256" key="3">
    <source>
        <dbReference type="ARBA" id="ARBA00022840"/>
    </source>
</evidence>
<reference evidence="7" key="2">
    <citation type="submission" date="2011-03" db="EMBL/GenBank/DDBJ databases">
        <title>The complete genome of Desulfobacca acetoxidans DSM 11109.</title>
        <authorList>
            <consortium name="US DOE Joint Genome Institute (JGI-PGF)"/>
            <person name="Lucas S."/>
            <person name="Copeland A."/>
            <person name="Lapidus A."/>
            <person name="Bruce D."/>
            <person name="Goodwin L."/>
            <person name="Pitluck S."/>
            <person name="Peters L."/>
            <person name="Kyrpides N."/>
            <person name="Mavromatis K."/>
            <person name="Ivanova N."/>
            <person name="Ovchinnikova G."/>
            <person name="Teshima H."/>
            <person name="Detter J.C."/>
            <person name="Han C."/>
            <person name="Land M."/>
            <person name="Hauser L."/>
            <person name="Markowitz V."/>
            <person name="Cheng J.-F."/>
            <person name="Hugenholtz P."/>
            <person name="Woyke T."/>
            <person name="Wu D."/>
            <person name="Spring S."/>
            <person name="Schueler E."/>
            <person name="Brambilla E."/>
            <person name="Klenk H.-P."/>
            <person name="Eisen J.A."/>
        </authorList>
    </citation>
    <scope>NUCLEOTIDE SEQUENCE [LARGE SCALE GENOMIC DNA]</scope>
    <source>
        <strain evidence="7">ATCC 700848 / DSM 11109 / ASRB2</strain>
    </source>
</reference>
<dbReference type="SMART" id="SM01209">
    <property type="entry name" value="GARS_A"/>
    <property type="match status" value="1"/>
</dbReference>
<dbReference type="PROSITE" id="PS50975">
    <property type="entry name" value="ATP_GRASP"/>
    <property type="match status" value="1"/>
</dbReference>
<reference evidence="6 7" key="1">
    <citation type="journal article" date="2011" name="Stand. Genomic Sci.">
        <title>Complete genome sequence of the acetate-degrading sulfate reducer Desulfobacca acetoxidans type strain (ASRB2).</title>
        <authorList>
            <person name="Goker M."/>
            <person name="Teshima H."/>
            <person name="Lapidus A."/>
            <person name="Nolan M."/>
            <person name="Lucas S."/>
            <person name="Hammon N."/>
            <person name="Deshpande S."/>
            <person name="Cheng J.F."/>
            <person name="Tapia R."/>
            <person name="Han C."/>
            <person name="Goodwin L."/>
            <person name="Pitluck S."/>
            <person name="Huntemann M."/>
            <person name="Liolios K."/>
            <person name="Ivanova N."/>
            <person name="Pagani I."/>
            <person name="Mavromatis K."/>
            <person name="Ovchinikova G."/>
            <person name="Pati A."/>
            <person name="Chen A."/>
            <person name="Palaniappan K."/>
            <person name="Land M."/>
            <person name="Hauser L."/>
            <person name="Brambilla E.M."/>
            <person name="Rohde M."/>
            <person name="Spring S."/>
            <person name="Detter J.C."/>
            <person name="Woyke T."/>
            <person name="Bristow J."/>
            <person name="Eisen J.A."/>
            <person name="Markowitz V."/>
            <person name="Hugenholtz P."/>
            <person name="Kyrpides N.C."/>
            <person name="Klenk H.P."/>
        </authorList>
    </citation>
    <scope>NUCLEOTIDE SEQUENCE [LARGE SCALE GENOMIC DNA]</scope>
    <source>
        <strain evidence="7">ATCC 700848 / DSM 11109 / ASRB2</strain>
    </source>
</reference>
<dbReference type="InterPro" id="IPR000115">
    <property type="entry name" value="PRibGlycinamide_synth"/>
</dbReference>
<feature type="domain" description="ATP-grasp" evidence="5">
    <location>
        <begin position="127"/>
        <end position="359"/>
    </location>
</feature>
<organism evidence="6 7">
    <name type="scientific">Desulfobacca acetoxidans (strain ATCC 700848 / DSM 11109 / ASRB2)</name>
    <dbReference type="NCBI Taxonomy" id="880072"/>
    <lineage>
        <taxon>Bacteria</taxon>
        <taxon>Pseudomonadati</taxon>
        <taxon>Thermodesulfobacteriota</taxon>
        <taxon>Desulfobaccia</taxon>
        <taxon>Desulfobaccales</taxon>
        <taxon>Desulfobaccaceae</taxon>
        <taxon>Desulfobacca</taxon>
    </lineage>
</organism>
<evidence type="ECO:0000256" key="1">
    <source>
        <dbReference type="ARBA" id="ARBA00022598"/>
    </source>
</evidence>
<dbReference type="GO" id="GO:0046872">
    <property type="term" value="F:metal ion binding"/>
    <property type="evidence" value="ECO:0007669"/>
    <property type="project" value="InterPro"/>
</dbReference>
<dbReference type="eggNOG" id="COG0151">
    <property type="taxonomic scope" value="Bacteria"/>
</dbReference>
<accession>F2NHS5</accession>
<dbReference type="GO" id="GO:0009113">
    <property type="term" value="P:purine nucleobase biosynthetic process"/>
    <property type="evidence" value="ECO:0007669"/>
    <property type="project" value="InterPro"/>
</dbReference>
<dbReference type="KEGG" id="dao:Desac_1556"/>
<dbReference type="GO" id="GO:0005524">
    <property type="term" value="F:ATP binding"/>
    <property type="evidence" value="ECO:0007669"/>
    <property type="project" value="UniProtKB-UniRule"/>
</dbReference>
<proteinExistence type="predicted"/>
<dbReference type="Gene3D" id="3.30.470.20">
    <property type="entry name" value="ATP-grasp fold, B domain"/>
    <property type="match status" value="1"/>
</dbReference>
<dbReference type="InterPro" id="IPR011761">
    <property type="entry name" value="ATP-grasp"/>
</dbReference>
<protein>
    <submittedName>
        <fullName evidence="6">Phosphoribosylamine--glycine ligase</fullName>
        <ecNumber evidence="6">6.3.4.13</ecNumber>
    </submittedName>
</protein>
<evidence type="ECO:0000259" key="5">
    <source>
        <dbReference type="PROSITE" id="PS50975"/>
    </source>
</evidence>
<dbReference type="HOGENOM" id="CLU_544825_0_0_7"/>
<dbReference type="AlphaFoldDB" id="F2NHS5"/>
<dbReference type="EMBL" id="CP002629">
    <property type="protein sequence ID" value="AEB09410.1"/>
    <property type="molecule type" value="Genomic_DNA"/>
</dbReference>
<dbReference type="PANTHER" id="PTHR43472">
    <property type="entry name" value="PHOSPHORIBOSYLAMINE--GLYCINE LIGASE"/>
    <property type="match status" value="1"/>
</dbReference>
<dbReference type="RefSeq" id="WP_013706520.1">
    <property type="nucleotide sequence ID" value="NC_015388.1"/>
</dbReference>
<evidence type="ECO:0000256" key="2">
    <source>
        <dbReference type="ARBA" id="ARBA00022741"/>
    </source>
</evidence>
<dbReference type="OrthoDB" id="9807240at2"/>
<evidence type="ECO:0000256" key="4">
    <source>
        <dbReference type="PROSITE-ProRule" id="PRU00409"/>
    </source>
</evidence>
<keyword evidence="3 4" id="KW-0067">ATP-binding</keyword>
<name>F2NHS5_DESAR</name>
<dbReference type="SUPFAM" id="SSF56059">
    <property type="entry name" value="Glutathione synthetase ATP-binding domain-like"/>
    <property type="match status" value="1"/>
</dbReference>
<evidence type="ECO:0000313" key="7">
    <source>
        <dbReference type="Proteomes" id="UP000000483"/>
    </source>
</evidence>
<keyword evidence="7" id="KW-1185">Reference proteome</keyword>
<dbReference type="STRING" id="880072.Desac_1556"/>
<keyword evidence="1 6" id="KW-0436">Ligase</keyword>
<sequence>MAIKIGYVGTDGRSFLAALETGRSLSELYPGDYEGLVVRGTPAMPPFANRQHWPIGFIPTADNSPEAYAAALIRSFDRGELDIALVMPEALLFHGLVDQVTAAGYGDKIIGLDRQGAFLEADKIAGKELCQAAGIPVAPQWTTVNAKDYQAVLNICLEYLHEYGGVVLKYPYSAGGKGARIILQTWEIREVYDLLIHDYKEDYTGLFGRKGPWPLLVEARMAGVEISFTILADKNGNFHILPTAMDYPERFEGPPGLNNPITGGMGAISPHPLESTELLELAAQAIARPLIKTLQERSLLRPTVLYPGCFVSFTDNFQPKAIRVCEINIRPGEPEFQPVVKRLRNLGALLQAMVAGRLNEVEPEVRRDQISLCLALVTGPGGPKQQKGYPWSLTKGEPLEIDFDYCAKKNITVIPSAMEWEDGVGFKSDGSRVAYLVANTTVKAGQKPGTAVEILRQRLLTAFDRAKIRVVPREDSQGNRLALRRDIGHHYALAESLRAR</sequence>
<keyword evidence="2 4" id="KW-0547">Nucleotide-binding</keyword>